<dbReference type="Proteomes" id="UP000046393">
    <property type="component" value="Unplaced"/>
</dbReference>
<keyword evidence="1" id="KW-1185">Reference proteome</keyword>
<evidence type="ECO:0000313" key="1">
    <source>
        <dbReference type="Proteomes" id="UP000046393"/>
    </source>
</evidence>
<evidence type="ECO:0000313" key="2">
    <source>
        <dbReference type="WBParaSite" id="SMUV_0000173601-mRNA-1"/>
    </source>
</evidence>
<accession>A0A0N5AC60</accession>
<proteinExistence type="predicted"/>
<dbReference type="WBParaSite" id="SMUV_0000173601-mRNA-1">
    <property type="protein sequence ID" value="SMUV_0000173601-mRNA-1"/>
    <property type="gene ID" value="SMUV_0000173601"/>
</dbReference>
<sequence length="307" mass="34728">MAQSKIESSDKADEVRMQMLQAKYDDLVLELGKKQTEFDETVRGLQGDLTSLEKENASLRQASKHVCKKTLLMNLSNSMTQNSVSSVPSTPAGVNGANAASYLAEIEYLESELVDKQQTIKYAESRIRHLKTRIIELEMRNLHPVELPNAVCGPLTLVSATNDQNKRTIDGLIKEAELLFLEANKFQVPYIGDFTKSAEARKAELRLRSLHVNEINRQIEDLKQRVRKVFAKLYANDQPSYMKTQVCKDTFKNTVVEDDQNIKQGTIEAARGIKSEKFKRAYSNLFGNLEIERRALEQRQLTAVAAC</sequence>
<name>A0A0N5AC60_9BILA</name>
<organism evidence="1 2">
    <name type="scientific">Syphacia muris</name>
    <dbReference type="NCBI Taxonomy" id="451379"/>
    <lineage>
        <taxon>Eukaryota</taxon>
        <taxon>Metazoa</taxon>
        <taxon>Ecdysozoa</taxon>
        <taxon>Nematoda</taxon>
        <taxon>Chromadorea</taxon>
        <taxon>Rhabditida</taxon>
        <taxon>Spirurina</taxon>
        <taxon>Oxyuridomorpha</taxon>
        <taxon>Oxyuroidea</taxon>
        <taxon>Oxyuridae</taxon>
        <taxon>Syphacia</taxon>
    </lineage>
</organism>
<reference evidence="2" key="1">
    <citation type="submission" date="2017-02" db="UniProtKB">
        <authorList>
            <consortium name="WormBaseParasite"/>
        </authorList>
    </citation>
    <scope>IDENTIFICATION</scope>
</reference>
<protein>
    <submittedName>
        <fullName evidence="2">Uncharacterized protein</fullName>
    </submittedName>
</protein>
<dbReference type="AlphaFoldDB" id="A0A0N5AC60"/>
<dbReference type="STRING" id="451379.A0A0N5AC60"/>